<evidence type="ECO:0000313" key="2">
    <source>
        <dbReference type="EMBL" id="EDM98587.1"/>
    </source>
</evidence>
<dbReference type="eggNOG" id="COG3843">
    <property type="taxonomic scope" value="Bacteria"/>
</dbReference>
<evidence type="ECO:0000313" key="3">
    <source>
        <dbReference type="Proteomes" id="UP000003639"/>
    </source>
</evidence>
<organism evidence="2 3">
    <name type="scientific">Pseudoflavonifractor capillosus ATCC 29799</name>
    <dbReference type="NCBI Taxonomy" id="411467"/>
    <lineage>
        <taxon>Bacteria</taxon>
        <taxon>Bacillati</taxon>
        <taxon>Bacillota</taxon>
        <taxon>Clostridia</taxon>
        <taxon>Eubacteriales</taxon>
        <taxon>Oscillospiraceae</taxon>
        <taxon>Pseudoflavonifractor</taxon>
    </lineage>
</organism>
<keyword evidence="3" id="KW-1185">Reference proteome</keyword>
<proteinExistence type="predicted"/>
<comment type="caution">
    <text evidence="2">The sequence shown here is derived from an EMBL/GenBank/DDBJ whole genome shotgun (WGS) entry which is preliminary data.</text>
</comment>
<dbReference type="STRING" id="411467.BACCAP_03389"/>
<sequence>MSDLLGGAKLPKMDALKKERRELSEKKKALYAEYRKAQADMRQAVAVKANIDHLLGHTDGREHKAQER</sequence>
<reference evidence="2 3" key="1">
    <citation type="submission" date="2007-04" db="EMBL/GenBank/DDBJ databases">
        <authorList>
            <person name="Fulton L."/>
            <person name="Clifton S."/>
            <person name="Fulton B."/>
            <person name="Xu J."/>
            <person name="Minx P."/>
            <person name="Pepin K.H."/>
            <person name="Johnson M."/>
            <person name="Thiruvilangam P."/>
            <person name="Bhonagiri V."/>
            <person name="Nash W.E."/>
            <person name="Mardis E.R."/>
            <person name="Wilson R.K."/>
        </authorList>
    </citation>
    <scope>NUCLEOTIDE SEQUENCE [LARGE SCALE GENOMIC DNA]</scope>
    <source>
        <strain evidence="2 3">ATCC 29799</strain>
    </source>
</reference>
<evidence type="ECO:0000256" key="1">
    <source>
        <dbReference type="SAM" id="Coils"/>
    </source>
</evidence>
<dbReference type="AlphaFoldDB" id="A6NYT8"/>
<accession>A6NYT8</accession>
<name>A6NYT8_9FIRM</name>
<gene>
    <name evidence="2" type="ORF">BACCAP_03389</name>
</gene>
<feature type="coiled-coil region" evidence="1">
    <location>
        <begin position="13"/>
        <end position="40"/>
    </location>
</feature>
<reference evidence="2 3" key="2">
    <citation type="submission" date="2007-06" db="EMBL/GenBank/DDBJ databases">
        <title>Draft genome sequence of Pseudoflavonifractor capillosus ATCC 29799.</title>
        <authorList>
            <person name="Sudarsanam P."/>
            <person name="Ley R."/>
            <person name="Guruge J."/>
            <person name="Turnbaugh P.J."/>
            <person name="Mahowald M."/>
            <person name="Liep D."/>
            <person name="Gordon J."/>
        </authorList>
    </citation>
    <scope>NUCLEOTIDE SEQUENCE [LARGE SCALE GENOMIC DNA]</scope>
    <source>
        <strain evidence="2 3">ATCC 29799</strain>
    </source>
</reference>
<dbReference type="Proteomes" id="UP000003639">
    <property type="component" value="Unassembled WGS sequence"/>
</dbReference>
<keyword evidence="1" id="KW-0175">Coiled coil</keyword>
<protein>
    <submittedName>
        <fullName evidence="2">Uncharacterized protein</fullName>
    </submittedName>
</protein>
<dbReference type="EMBL" id="AAXG02000032">
    <property type="protein sequence ID" value="EDM98587.1"/>
    <property type="molecule type" value="Genomic_DNA"/>
</dbReference>